<name>A0A5C6U3V9_9BURK</name>
<dbReference type="AlphaFoldDB" id="A0A5C6U3V9"/>
<keyword evidence="3" id="KW-0472">Membrane</keyword>
<accession>A0A5C6U3V9</accession>
<feature type="region of interest" description="Disordered" evidence="2">
    <location>
        <begin position="417"/>
        <end position="465"/>
    </location>
</feature>
<dbReference type="InterPro" id="IPR050445">
    <property type="entry name" value="Bact_polysacc_biosynth/exp"/>
</dbReference>
<sequence length="465" mass="51777">MTMQAGAGSGFLKLSLSGIKRAAWKHRWQAVLAGWIVGGVLAAAVTIAPQRYEASARIYVDTQTVLKPLMAGLAYQPDIEMQVRMLARTVISRPNVEKLIEVPNLGLEPKQLANRERLVDSLMQQIKFTATGSGNQYSIVYRDKDPERARRIVEATLALFVDSTEGTKRRDSLEATRFIDEQIRSYELKLIDSENRLKEFKLRNFGVTGVSNQDYFGRMSALTDEVSRLKTELLAAEQARDTLRRELSSEAPLLPPEARPAVVTAPSELDARLDAQKRQLDELLRRYTEEHPDVANARRVIGQLEQQKRAEEAARARPGGEKMAATSPVYQQIRVQLAETEARVSSLRAQLSTQQARLDQIRATAGKVPQVEAELAQLNRDYDIMRKNYEALVSRRESASLGVKLDESSHLAEFRVVDPPAVGPGPVAPSRLHWPCSRSSPRSPQSSGRRCYSSACGPPSMTCSN</sequence>
<feature type="transmembrane region" description="Helical" evidence="3">
    <location>
        <begin position="30"/>
        <end position="48"/>
    </location>
</feature>
<feature type="compositionally biased region" description="Basic and acidic residues" evidence="2">
    <location>
        <begin position="306"/>
        <end position="320"/>
    </location>
</feature>
<dbReference type="Proteomes" id="UP000321832">
    <property type="component" value="Unassembled WGS sequence"/>
</dbReference>
<dbReference type="PANTHER" id="PTHR32309">
    <property type="entry name" value="TYROSINE-PROTEIN KINASE"/>
    <property type="match status" value="1"/>
</dbReference>
<organism evidence="4 5">
    <name type="scientific">Piscinibacter aquaticus</name>
    <dbReference type="NCBI Taxonomy" id="392597"/>
    <lineage>
        <taxon>Bacteria</taxon>
        <taxon>Pseudomonadati</taxon>
        <taxon>Pseudomonadota</taxon>
        <taxon>Betaproteobacteria</taxon>
        <taxon>Burkholderiales</taxon>
        <taxon>Sphaerotilaceae</taxon>
        <taxon>Piscinibacter</taxon>
    </lineage>
</organism>
<evidence type="ECO:0000313" key="5">
    <source>
        <dbReference type="Proteomes" id="UP000321832"/>
    </source>
</evidence>
<evidence type="ECO:0000313" key="4">
    <source>
        <dbReference type="EMBL" id="TXC66425.1"/>
    </source>
</evidence>
<keyword evidence="3" id="KW-0812">Transmembrane</keyword>
<protein>
    <submittedName>
        <fullName evidence="4">Chain length-determining protein</fullName>
    </submittedName>
</protein>
<feature type="coiled-coil region" evidence="1">
    <location>
        <begin position="183"/>
        <end position="246"/>
    </location>
</feature>
<proteinExistence type="predicted"/>
<gene>
    <name evidence="4" type="ORF">FSC37_12945</name>
</gene>
<dbReference type="EMBL" id="VOPW01000001">
    <property type="protein sequence ID" value="TXC66425.1"/>
    <property type="molecule type" value="Genomic_DNA"/>
</dbReference>
<feature type="region of interest" description="Disordered" evidence="2">
    <location>
        <begin position="305"/>
        <end position="325"/>
    </location>
</feature>
<dbReference type="GO" id="GO:0005886">
    <property type="term" value="C:plasma membrane"/>
    <property type="evidence" value="ECO:0007669"/>
    <property type="project" value="TreeGrafter"/>
</dbReference>
<feature type="compositionally biased region" description="Low complexity" evidence="2">
    <location>
        <begin position="437"/>
        <end position="450"/>
    </location>
</feature>
<keyword evidence="3" id="KW-1133">Transmembrane helix</keyword>
<keyword evidence="5" id="KW-1185">Reference proteome</keyword>
<evidence type="ECO:0000256" key="2">
    <source>
        <dbReference type="SAM" id="MobiDB-lite"/>
    </source>
</evidence>
<evidence type="ECO:0000256" key="1">
    <source>
        <dbReference type="SAM" id="Coils"/>
    </source>
</evidence>
<comment type="caution">
    <text evidence="4">The sequence shown here is derived from an EMBL/GenBank/DDBJ whole genome shotgun (WGS) entry which is preliminary data.</text>
</comment>
<dbReference type="PANTHER" id="PTHR32309:SF13">
    <property type="entry name" value="FERRIC ENTEROBACTIN TRANSPORT PROTEIN FEPE"/>
    <property type="match status" value="1"/>
</dbReference>
<dbReference type="InterPro" id="IPR014345">
    <property type="entry name" value="XrtA_polysacc_chain"/>
</dbReference>
<dbReference type="GO" id="GO:0004713">
    <property type="term" value="F:protein tyrosine kinase activity"/>
    <property type="evidence" value="ECO:0007669"/>
    <property type="project" value="TreeGrafter"/>
</dbReference>
<evidence type="ECO:0000256" key="3">
    <source>
        <dbReference type="SAM" id="Phobius"/>
    </source>
</evidence>
<keyword evidence="1" id="KW-0175">Coiled coil</keyword>
<reference evidence="4 5" key="1">
    <citation type="submission" date="2019-08" db="EMBL/GenBank/DDBJ databases">
        <authorList>
            <person name="Khan S.A."/>
            <person name="Jeon C.O."/>
            <person name="Jeong S.E."/>
        </authorList>
    </citation>
    <scope>NUCLEOTIDE SEQUENCE [LARGE SCALE GENOMIC DNA]</scope>
    <source>
        <strain evidence="5">IMCC1728</strain>
    </source>
</reference>
<dbReference type="NCBIfam" id="TIGR03007">
    <property type="entry name" value="pepcterm_ChnLen"/>
    <property type="match status" value="1"/>
</dbReference>